<gene>
    <name evidence="13" type="ORF">MENT_LOCUS13550</name>
</gene>
<keyword evidence="6" id="KW-0009">Actin-binding</keyword>
<evidence type="ECO:0000256" key="10">
    <source>
        <dbReference type="ARBA" id="ARBA00069496"/>
    </source>
</evidence>
<dbReference type="PANTHER" id="PTHR13759:SF1">
    <property type="entry name" value="TWINFILIN"/>
    <property type="match status" value="1"/>
</dbReference>
<dbReference type="CDD" id="cd11285">
    <property type="entry name" value="ADF_Twf-N_like"/>
    <property type="match status" value="1"/>
</dbReference>
<comment type="similarity">
    <text evidence="3">Belongs to the actin-binding proteins ADF family. Twinfilin subfamily.</text>
</comment>
<keyword evidence="4" id="KW-0963">Cytoplasm</keyword>
<dbReference type="SMART" id="SM00102">
    <property type="entry name" value="ADF"/>
    <property type="match status" value="2"/>
</dbReference>
<evidence type="ECO:0000313" key="14">
    <source>
        <dbReference type="Proteomes" id="UP000580250"/>
    </source>
</evidence>
<dbReference type="InterPro" id="IPR029058">
    <property type="entry name" value="AB_hydrolase_fold"/>
</dbReference>
<evidence type="ECO:0000256" key="3">
    <source>
        <dbReference type="ARBA" id="ARBA00009557"/>
    </source>
</evidence>
<evidence type="ECO:0000259" key="12">
    <source>
        <dbReference type="PROSITE" id="PS51263"/>
    </source>
</evidence>
<keyword evidence="5" id="KW-0677">Repeat</keyword>
<dbReference type="InterPro" id="IPR028458">
    <property type="entry name" value="Twinfilin"/>
</dbReference>
<evidence type="ECO:0000256" key="1">
    <source>
        <dbReference type="ARBA" id="ARBA00004245"/>
    </source>
</evidence>
<dbReference type="GO" id="GO:0051016">
    <property type="term" value="P:barbed-end actin filament capping"/>
    <property type="evidence" value="ECO:0007669"/>
    <property type="project" value="TreeGrafter"/>
</dbReference>
<organism evidence="13 14">
    <name type="scientific">Meloidogyne enterolobii</name>
    <name type="common">Root-knot nematode worm</name>
    <name type="synonym">Meloidogyne mayaguensis</name>
    <dbReference type="NCBI Taxonomy" id="390850"/>
    <lineage>
        <taxon>Eukaryota</taxon>
        <taxon>Metazoa</taxon>
        <taxon>Ecdysozoa</taxon>
        <taxon>Nematoda</taxon>
        <taxon>Chromadorea</taxon>
        <taxon>Rhabditida</taxon>
        <taxon>Tylenchina</taxon>
        <taxon>Tylenchomorpha</taxon>
        <taxon>Tylenchoidea</taxon>
        <taxon>Meloidogynidae</taxon>
        <taxon>Meloidogyninae</taxon>
        <taxon>Meloidogyne</taxon>
    </lineage>
</organism>
<dbReference type="GO" id="GO:0051015">
    <property type="term" value="F:actin filament binding"/>
    <property type="evidence" value="ECO:0007669"/>
    <property type="project" value="TreeGrafter"/>
</dbReference>
<dbReference type="CDD" id="cd11284">
    <property type="entry name" value="ADF_Twf-C_like"/>
    <property type="match status" value="1"/>
</dbReference>
<proteinExistence type="inferred from homology"/>
<evidence type="ECO:0000256" key="11">
    <source>
        <dbReference type="SAM" id="MobiDB-lite"/>
    </source>
</evidence>
<dbReference type="GO" id="GO:0010591">
    <property type="term" value="P:regulation of lamellipodium assembly"/>
    <property type="evidence" value="ECO:0007669"/>
    <property type="project" value="TreeGrafter"/>
</dbReference>
<dbReference type="Proteomes" id="UP000580250">
    <property type="component" value="Unassembled WGS sequence"/>
</dbReference>
<dbReference type="GO" id="GO:0005884">
    <property type="term" value="C:actin filament"/>
    <property type="evidence" value="ECO:0007669"/>
    <property type="project" value="TreeGrafter"/>
</dbReference>
<dbReference type="PROSITE" id="PS51263">
    <property type="entry name" value="ADF_H"/>
    <property type="match status" value="2"/>
</dbReference>
<sequence>MTCQTGIRADSKLLEFFDQCKQCKIRFGKIVINNANLNVNYHLNPSKDWRKDWKKCLPECVDSYEPCFLLFRFDSGHDWILISFADDKASVKDKMLLAATKATFKSEFGQSFIHAEYQISNRNELQLDNFEKNYLNKDAENSAIEDGDESRPLSFVERELSSVTKERANIPFSLHASQTMRGVQFPIDQDAEEKLRSFASGQCDFVQLSVDCLNEAIKLEAHHTILQDISSLENLVPKKSPRYSLLRFKNENLAKGEAIFFIYSIPPSQSCTIKELMLFSSCKGPLIGEIESKSIGIVIDKKIQVDSRDKLDKTTLLDYMTPETCETILENNSPANNGQQQFERPPRPGGGPRRIIKKIKLFYFHGLGSAKNDKKLFQKWTEINLLKFQMIKYNECSGDRRIWTVENWAQDVTKELQKQQEEKNKIMAVCVSASAQAFLRSVWYKPELTNGIEGLLLISPGVGMQVDNYIRRVFPLEEQKLLKNGSVVEHPTTNDEFSEQIKIDLKSLEDYAQNCILLNNRLPTPFFDFPVRIVHGIHDKIVPLSNSLALLDKIKSDDKAILQANSGHLINDDSIIIQALDSLLEAIQNKNEKYLIATQKG</sequence>
<feature type="compositionally biased region" description="Polar residues" evidence="11">
    <location>
        <begin position="330"/>
        <end position="342"/>
    </location>
</feature>
<feature type="region of interest" description="Disordered" evidence="11">
    <location>
        <begin position="330"/>
        <end position="351"/>
    </location>
</feature>
<dbReference type="SUPFAM" id="SSF55753">
    <property type="entry name" value="Actin depolymerizing proteins"/>
    <property type="match status" value="2"/>
</dbReference>
<evidence type="ECO:0000256" key="8">
    <source>
        <dbReference type="ARBA" id="ARBA00038532"/>
    </source>
</evidence>
<evidence type="ECO:0000256" key="2">
    <source>
        <dbReference type="ARBA" id="ARBA00004544"/>
    </source>
</evidence>
<comment type="function">
    <text evidence="9">Actin-binding protein involved in motile and morphological processes. Inhibits actin polymerization, likely by sequestering G-actin.</text>
</comment>
<dbReference type="OrthoDB" id="10006997at2759"/>
<evidence type="ECO:0000256" key="6">
    <source>
        <dbReference type="ARBA" id="ARBA00023203"/>
    </source>
</evidence>
<name>A0A6V7UJA5_MELEN</name>
<evidence type="ECO:0000256" key="7">
    <source>
        <dbReference type="ARBA" id="ARBA00023212"/>
    </source>
</evidence>
<dbReference type="AlphaFoldDB" id="A0A6V7UJA5"/>
<dbReference type="GO" id="GO:0030016">
    <property type="term" value="C:myofibril"/>
    <property type="evidence" value="ECO:0007669"/>
    <property type="project" value="TreeGrafter"/>
</dbReference>
<dbReference type="Gene3D" id="3.40.50.1820">
    <property type="entry name" value="alpha/beta hydrolase"/>
    <property type="match status" value="1"/>
</dbReference>
<feature type="domain" description="ADF-H" evidence="12">
    <location>
        <begin position="4"/>
        <end position="135"/>
    </location>
</feature>
<dbReference type="SUPFAM" id="SSF53474">
    <property type="entry name" value="alpha/beta-Hydrolases"/>
    <property type="match status" value="1"/>
</dbReference>
<dbReference type="GO" id="GO:0003785">
    <property type="term" value="F:actin monomer binding"/>
    <property type="evidence" value="ECO:0007669"/>
    <property type="project" value="TreeGrafter"/>
</dbReference>
<reference evidence="13 14" key="1">
    <citation type="submission" date="2020-08" db="EMBL/GenBank/DDBJ databases">
        <authorList>
            <person name="Koutsovoulos G."/>
            <person name="Danchin GJ E."/>
        </authorList>
    </citation>
    <scope>NUCLEOTIDE SEQUENCE [LARGE SCALE GENOMIC DNA]</scope>
</reference>
<comment type="subunit">
    <text evidence="8">Interacts with G-actin; ADP-actin form.</text>
</comment>
<dbReference type="Gene3D" id="3.40.20.10">
    <property type="entry name" value="Severin"/>
    <property type="match status" value="2"/>
</dbReference>
<dbReference type="Pfam" id="PF00241">
    <property type="entry name" value="Cofilin_ADF"/>
    <property type="match status" value="2"/>
</dbReference>
<dbReference type="InterPro" id="IPR002108">
    <property type="entry name" value="ADF-H"/>
</dbReference>
<dbReference type="GO" id="GO:0005938">
    <property type="term" value="C:cell cortex"/>
    <property type="evidence" value="ECO:0007669"/>
    <property type="project" value="UniProtKB-SubCell"/>
</dbReference>
<evidence type="ECO:0000256" key="4">
    <source>
        <dbReference type="ARBA" id="ARBA00022490"/>
    </source>
</evidence>
<dbReference type="EMBL" id="CAJEWN010000073">
    <property type="protein sequence ID" value="CAD2159156.1"/>
    <property type="molecule type" value="Genomic_DNA"/>
</dbReference>
<evidence type="ECO:0000256" key="9">
    <source>
        <dbReference type="ARBA" id="ARBA00056419"/>
    </source>
</evidence>
<protein>
    <recommendedName>
        <fullName evidence="10">Twinfilin</fullName>
    </recommendedName>
</protein>
<feature type="domain" description="ADF-H" evidence="12">
    <location>
        <begin position="182"/>
        <end position="321"/>
    </location>
</feature>
<comment type="caution">
    <text evidence="13">The sequence shown here is derived from an EMBL/GenBank/DDBJ whole genome shotgun (WGS) entry which is preliminary data.</text>
</comment>
<dbReference type="FunFam" id="3.40.20.10:FF:000042">
    <property type="entry name" value="Actin depolymerizing protein"/>
    <property type="match status" value="1"/>
</dbReference>
<dbReference type="GO" id="GO:0010976">
    <property type="term" value="P:positive regulation of neuron projection development"/>
    <property type="evidence" value="ECO:0007669"/>
    <property type="project" value="TreeGrafter"/>
</dbReference>
<evidence type="ECO:0000313" key="13">
    <source>
        <dbReference type="EMBL" id="CAD2159156.1"/>
    </source>
</evidence>
<dbReference type="FunFam" id="3.40.20.10:FF:000007">
    <property type="entry name" value="Twinfilin-1 isoform 1"/>
    <property type="match status" value="1"/>
</dbReference>
<keyword evidence="7" id="KW-0206">Cytoskeleton</keyword>
<dbReference type="InterPro" id="IPR029006">
    <property type="entry name" value="ADF-H/Gelsolin-like_dom_sf"/>
</dbReference>
<dbReference type="GO" id="GO:0030042">
    <property type="term" value="P:actin filament depolymerization"/>
    <property type="evidence" value="ECO:0007669"/>
    <property type="project" value="TreeGrafter"/>
</dbReference>
<evidence type="ECO:0000256" key="5">
    <source>
        <dbReference type="ARBA" id="ARBA00022737"/>
    </source>
</evidence>
<accession>A0A6V7UJA5</accession>
<dbReference type="PANTHER" id="PTHR13759">
    <property type="entry name" value="TWINFILIN"/>
    <property type="match status" value="1"/>
</dbReference>
<comment type="subcellular location">
    <subcellularLocation>
        <location evidence="2">Cytoplasm</location>
        <location evidence="2">Cell cortex</location>
    </subcellularLocation>
    <subcellularLocation>
        <location evidence="1">Cytoplasm</location>
        <location evidence="1">Cytoskeleton</location>
    </subcellularLocation>
</comment>